<dbReference type="InterPro" id="IPR006860">
    <property type="entry name" value="FecR"/>
</dbReference>
<evidence type="ECO:0000313" key="3">
    <source>
        <dbReference type="Proteomes" id="UP001430306"/>
    </source>
</evidence>
<evidence type="ECO:0000259" key="1">
    <source>
        <dbReference type="Pfam" id="PF04773"/>
    </source>
</evidence>
<organism evidence="2 3">
    <name type="scientific">Rhodopirellula halodulae</name>
    <dbReference type="NCBI Taxonomy" id="2894198"/>
    <lineage>
        <taxon>Bacteria</taxon>
        <taxon>Pseudomonadati</taxon>
        <taxon>Planctomycetota</taxon>
        <taxon>Planctomycetia</taxon>
        <taxon>Pirellulales</taxon>
        <taxon>Pirellulaceae</taxon>
        <taxon>Rhodopirellula</taxon>
    </lineage>
</organism>
<dbReference type="SUPFAM" id="SSF49899">
    <property type="entry name" value="Concanavalin A-like lectins/glucanases"/>
    <property type="match status" value="1"/>
</dbReference>
<dbReference type="RefSeq" id="WP_230273409.1">
    <property type="nucleotide sequence ID" value="NZ_JAJKFW010000022.1"/>
</dbReference>
<proteinExistence type="predicted"/>
<accession>A0ABS8NG91</accession>
<dbReference type="InterPro" id="IPR013320">
    <property type="entry name" value="ConA-like_dom_sf"/>
</dbReference>
<feature type="domain" description="FecR protein" evidence="1">
    <location>
        <begin position="216"/>
        <end position="270"/>
    </location>
</feature>
<dbReference type="PANTHER" id="PTHR30273">
    <property type="entry name" value="PERIPLASMIC SIGNAL SENSOR AND SIGMA FACTOR ACTIVATOR FECR-RELATED"/>
    <property type="match status" value="1"/>
</dbReference>
<dbReference type="PANTHER" id="PTHR30273:SF2">
    <property type="entry name" value="PROTEIN FECR"/>
    <property type="match status" value="1"/>
</dbReference>
<protein>
    <submittedName>
        <fullName evidence="2">FecR domain-containing protein</fullName>
    </submittedName>
</protein>
<dbReference type="Pfam" id="PF04773">
    <property type="entry name" value="FecR"/>
    <property type="match status" value="1"/>
</dbReference>
<sequence length="574" mass="63932">MNESSPTPNQAEIRNWISEAIDGTISTQDLRRLQEALRSDRTSMQSFVDHLLLDSMLTDSHQDQSVADLVDWVSDRSRLSGADVEEKTTGIAHPSADFVPSVHRGIPSSWFSLATVAALIGLVVWAMTTRDNARIPDGNTIHSELVESVSNTVDPSVAILLQSSDAIWEGMVASNARLNPGPLSLRSGLAKLQFYNGATVFLEGPVEMELLDVDHARLIRGSVRAKVPPQAQGFVIDTQKIRVIDRGTEFGLSVDETGESDVHVFDGLVELHAPEPKGVSADGLSANGESVDGGQPIREVTEGESVHVNDALESVDAELGATKFPSPEALRDRVANQLRDWQTWKQTIRSDPSIVLYFDFENVDELEATVDNQASQSDIHATRVGCDAVSGRWPQTKALGFFRPSDRLRVKVPSRFPEATLACWVRLEQIRPVNQALLLTDTFEDWQPHWQISRLGTINFGLGHQDKSIRRQIRSLSEPFVDRDLLGQWFHVATTYNSHEQRVRHYVNGQLNSRHELPFAEPLRFGTAELGNWLKPRETGDEPIRNLSGRIDEFMLFRRELSADEIATMTTIGR</sequence>
<comment type="caution">
    <text evidence="2">The sequence shown here is derived from an EMBL/GenBank/DDBJ whole genome shotgun (WGS) entry which is preliminary data.</text>
</comment>
<evidence type="ECO:0000313" key="2">
    <source>
        <dbReference type="EMBL" id="MCC9642569.1"/>
    </source>
</evidence>
<dbReference type="Gene3D" id="2.60.120.200">
    <property type="match status" value="1"/>
</dbReference>
<keyword evidence="3" id="KW-1185">Reference proteome</keyword>
<dbReference type="EMBL" id="JAJKFW010000022">
    <property type="protein sequence ID" value="MCC9642569.1"/>
    <property type="molecule type" value="Genomic_DNA"/>
</dbReference>
<name>A0ABS8NG91_9BACT</name>
<dbReference type="InterPro" id="IPR012373">
    <property type="entry name" value="Ferrdict_sens_TM"/>
</dbReference>
<gene>
    <name evidence="2" type="ORF">LOC71_09810</name>
</gene>
<reference evidence="2" key="1">
    <citation type="submission" date="2021-11" db="EMBL/GenBank/DDBJ databases">
        <title>Genome sequence.</title>
        <authorList>
            <person name="Sun Q."/>
        </authorList>
    </citation>
    <scope>NUCLEOTIDE SEQUENCE</scope>
    <source>
        <strain evidence="2">JC740</strain>
    </source>
</reference>
<dbReference type="Proteomes" id="UP001430306">
    <property type="component" value="Unassembled WGS sequence"/>
</dbReference>
<dbReference type="Pfam" id="PF13385">
    <property type="entry name" value="Laminin_G_3"/>
    <property type="match status" value="1"/>
</dbReference>